<comment type="caution">
    <text evidence="7">The sequence shown here is derived from an EMBL/GenBank/DDBJ whole genome shotgun (WGS) entry which is preliminary data.</text>
</comment>
<sequence>MTPAEESGRKVTATVAPSGAITIKHVSGKQYLKAYLDAVGVATACDGIATKDIRLGQTYTEAQCATMLERELIVHAEGVIKCIPGVYGRTNQAIAIVSLAYNVGVSMVCKSSIARFWNAGQWRAGCDFFPRYKFAGGRVLPGLVARRARERAICLKELPR</sequence>
<dbReference type="InterPro" id="IPR002196">
    <property type="entry name" value="Glyco_hydro_24"/>
</dbReference>
<comment type="catalytic activity">
    <reaction evidence="1 6">
        <text>Hydrolysis of (1-&gt;4)-beta-linkages between N-acetylmuramic acid and N-acetyl-D-glucosamine residues in a peptidoglycan and between N-acetyl-D-glucosamine residues in chitodextrins.</text>
        <dbReference type="EC" id="3.2.1.17"/>
    </reaction>
</comment>
<protein>
    <recommendedName>
        <fullName evidence="6">Lysozyme</fullName>
        <ecNumber evidence="6">3.2.1.17</ecNumber>
    </recommendedName>
</protein>
<evidence type="ECO:0000256" key="3">
    <source>
        <dbReference type="ARBA" id="ARBA00022638"/>
    </source>
</evidence>
<evidence type="ECO:0000256" key="1">
    <source>
        <dbReference type="ARBA" id="ARBA00000632"/>
    </source>
</evidence>
<dbReference type="PANTHER" id="PTHR38107">
    <property type="match status" value="1"/>
</dbReference>
<evidence type="ECO:0000256" key="6">
    <source>
        <dbReference type="RuleBase" id="RU003788"/>
    </source>
</evidence>
<dbReference type="SUPFAM" id="SSF53955">
    <property type="entry name" value="Lysozyme-like"/>
    <property type="match status" value="1"/>
</dbReference>
<dbReference type="InterPro" id="IPR034690">
    <property type="entry name" value="Endolysin_T4_type"/>
</dbReference>
<keyword evidence="8" id="KW-1185">Reference proteome</keyword>
<dbReference type="Proteomes" id="UP000597613">
    <property type="component" value="Unassembled WGS sequence"/>
</dbReference>
<organism evidence="7 8">
    <name type="scientific">Sphingomonas albertensis</name>
    <dbReference type="NCBI Taxonomy" id="2762591"/>
    <lineage>
        <taxon>Bacteria</taxon>
        <taxon>Pseudomonadati</taxon>
        <taxon>Pseudomonadota</taxon>
        <taxon>Alphaproteobacteria</taxon>
        <taxon>Sphingomonadales</taxon>
        <taxon>Sphingomonadaceae</taxon>
        <taxon>Sphingomonas</taxon>
    </lineage>
</organism>
<dbReference type="EMBL" id="JACONT010000006">
    <property type="protein sequence ID" value="MBC3940954.1"/>
    <property type="molecule type" value="Genomic_DNA"/>
</dbReference>
<keyword evidence="4 6" id="KW-0378">Hydrolase</keyword>
<dbReference type="CDD" id="cd16900">
    <property type="entry name" value="endolysin_R21-like"/>
    <property type="match status" value="1"/>
</dbReference>
<evidence type="ECO:0000256" key="2">
    <source>
        <dbReference type="ARBA" id="ARBA00022529"/>
    </source>
</evidence>
<dbReference type="InterPro" id="IPR051018">
    <property type="entry name" value="Bacteriophage_GH24"/>
</dbReference>
<keyword evidence="3 6" id="KW-0081">Bacteriolytic enzyme</keyword>
<gene>
    <name evidence="7" type="ORF">H8S47_04555</name>
</gene>
<evidence type="ECO:0000256" key="4">
    <source>
        <dbReference type="ARBA" id="ARBA00022801"/>
    </source>
</evidence>
<dbReference type="InterPro" id="IPR023347">
    <property type="entry name" value="Lysozyme_dom_sf"/>
</dbReference>
<proteinExistence type="inferred from homology"/>
<dbReference type="Pfam" id="PF00959">
    <property type="entry name" value="Phage_lysozyme"/>
    <property type="match status" value="1"/>
</dbReference>
<name>A0ABR7AKH4_9SPHN</name>
<dbReference type="PANTHER" id="PTHR38107:SF3">
    <property type="entry name" value="LYSOZYME RRRD-RELATED"/>
    <property type="match status" value="1"/>
</dbReference>
<keyword evidence="2 6" id="KW-0929">Antimicrobial</keyword>
<evidence type="ECO:0000313" key="7">
    <source>
        <dbReference type="EMBL" id="MBC3940954.1"/>
    </source>
</evidence>
<reference evidence="7 8" key="1">
    <citation type="submission" date="2020-08" db="EMBL/GenBank/DDBJ databases">
        <title>Putative novel bacterial strains isolated from necrotic wheat leaf tissues caused by Xanthomonas translucens.</title>
        <authorList>
            <person name="Tambong J.T."/>
        </authorList>
    </citation>
    <scope>NUCLEOTIDE SEQUENCE [LARGE SCALE GENOMIC DNA]</scope>
    <source>
        <strain evidence="8">DOAB 1063</strain>
    </source>
</reference>
<accession>A0ABR7AKH4</accession>
<comment type="similarity">
    <text evidence="6">Belongs to the glycosyl hydrolase 24 family.</text>
</comment>
<dbReference type="EC" id="3.2.1.17" evidence="6"/>
<keyword evidence="5 6" id="KW-0326">Glycosidase</keyword>
<evidence type="ECO:0000313" key="8">
    <source>
        <dbReference type="Proteomes" id="UP000597613"/>
    </source>
</evidence>
<dbReference type="HAMAP" id="MF_04110">
    <property type="entry name" value="ENDOLYSIN_T4"/>
    <property type="match status" value="1"/>
</dbReference>
<dbReference type="InterPro" id="IPR023346">
    <property type="entry name" value="Lysozyme-like_dom_sf"/>
</dbReference>
<dbReference type="Gene3D" id="1.10.530.40">
    <property type="match status" value="1"/>
</dbReference>
<evidence type="ECO:0000256" key="5">
    <source>
        <dbReference type="ARBA" id="ARBA00023295"/>
    </source>
</evidence>